<dbReference type="InterPro" id="IPR005358">
    <property type="entry name" value="Puta_zinc/iron-chelating_dom"/>
</dbReference>
<protein>
    <submittedName>
        <fullName evidence="2">Putative zinc-or iron-chelating protein</fullName>
    </submittedName>
</protein>
<dbReference type="NCBIfam" id="NF003501">
    <property type="entry name" value="PRK05170.1-5"/>
    <property type="match status" value="1"/>
</dbReference>
<reference evidence="2" key="1">
    <citation type="submission" date="2020-03" db="EMBL/GenBank/DDBJ databases">
        <title>The deep terrestrial virosphere.</title>
        <authorList>
            <person name="Holmfeldt K."/>
            <person name="Nilsson E."/>
            <person name="Simone D."/>
            <person name="Lopez-Fernandez M."/>
            <person name="Wu X."/>
            <person name="de Brujin I."/>
            <person name="Lundin D."/>
            <person name="Andersson A."/>
            <person name="Bertilsson S."/>
            <person name="Dopson M."/>
        </authorList>
    </citation>
    <scope>NUCLEOTIDE SEQUENCE</scope>
    <source>
        <strain evidence="2">TM448A01244</strain>
    </source>
</reference>
<feature type="region of interest" description="Disordered" evidence="1">
    <location>
        <begin position="1"/>
        <end position="27"/>
    </location>
</feature>
<sequence>MHIEPSDPASNPFDDPREPPAPGDRPFWQTKRLDEMTPAEWESLCDGCGLCCLVRFEDEDTGEVIPTRVHCRLFDPQVCRCSDYVNRKAHVPDCIRLTPQNIEALEWMPKSCGYRRLHEGRELAWWHPLVSGNPETVHTAGVSIRNQTVSEETLAEAEDALDLEAPEWIAERGTQPPPR</sequence>
<name>A0A6H1ZNN3_9ZZZZ</name>
<dbReference type="InterPro" id="IPR008228">
    <property type="entry name" value="UCP006173"/>
</dbReference>
<dbReference type="AlphaFoldDB" id="A0A6H1ZNN3"/>
<evidence type="ECO:0000313" key="2">
    <source>
        <dbReference type="EMBL" id="QJA49174.1"/>
    </source>
</evidence>
<dbReference type="Pfam" id="PF03692">
    <property type="entry name" value="CxxCxxCC"/>
    <property type="match status" value="1"/>
</dbReference>
<organism evidence="2">
    <name type="scientific">viral metagenome</name>
    <dbReference type="NCBI Taxonomy" id="1070528"/>
    <lineage>
        <taxon>unclassified sequences</taxon>
        <taxon>metagenomes</taxon>
        <taxon>organismal metagenomes</taxon>
    </lineage>
</organism>
<accession>A0A6H1ZNN3</accession>
<dbReference type="HAMAP" id="MF_00676">
    <property type="entry name" value="UPF0260"/>
    <property type="match status" value="1"/>
</dbReference>
<dbReference type="EMBL" id="MT144122">
    <property type="protein sequence ID" value="QJA49174.1"/>
    <property type="molecule type" value="Genomic_DNA"/>
</dbReference>
<dbReference type="NCBIfam" id="NF003507">
    <property type="entry name" value="PRK05170.2-5"/>
    <property type="match status" value="1"/>
</dbReference>
<dbReference type="PANTHER" id="PTHR37421">
    <property type="entry name" value="UPF0260 PROTEIN YCGN"/>
    <property type="match status" value="1"/>
</dbReference>
<proteinExistence type="inferred from homology"/>
<evidence type="ECO:0000256" key="1">
    <source>
        <dbReference type="SAM" id="MobiDB-lite"/>
    </source>
</evidence>
<gene>
    <name evidence="2" type="ORF">TM448A01244_0005</name>
</gene>
<dbReference type="PANTHER" id="PTHR37421:SF1">
    <property type="entry name" value="UPF0260 PROTEIN YCGN"/>
    <property type="match status" value="1"/>
</dbReference>